<evidence type="ECO:0000313" key="4">
    <source>
        <dbReference type="Proteomes" id="UP000199013"/>
    </source>
</evidence>
<feature type="transmembrane region" description="Helical" evidence="1">
    <location>
        <begin position="61"/>
        <end position="80"/>
    </location>
</feature>
<feature type="transmembrane region" description="Helical" evidence="1">
    <location>
        <begin position="34"/>
        <end position="55"/>
    </location>
</feature>
<reference evidence="4" key="1">
    <citation type="submission" date="2016-02" db="EMBL/GenBank/DDBJ databases">
        <authorList>
            <person name="Wibberg D."/>
        </authorList>
    </citation>
    <scope>NUCLEOTIDE SEQUENCE [LARGE SCALE GENOMIC DNA]</scope>
</reference>
<keyword evidence="1" id="KW-0472">Membrane</keyword>
<dbReference type="Pfam" id="PF11203">
    <property type="entry name" value="EccE"/>
    <property type="match status" value="1"/>
</dbReference>
<gene>
    <name evidence="3" type="ORF">FDG2_2092</name>
</gene>
<dbReference type="InterPro" id="IPR050051">
    <property type="entry name" value="EccE_dom"/>
</dbReference>
<proteinExistence type="predicted"/>
<keyword evidence="4" id="KW-1185">Reference proteome</keyword>
<protein>
    <submittedName>
        <fullName evidence="3">Otogelin</fullName>
    </submittedName>
</protein>
<keyword evidence="1" id="KW-0812">Transmembrane</keyword>
<dbReference type="AlphaFoldDB" id="A0A1C3NWV4"/>
<evidence type="ECO:0000313" key="3">
    <source>
        <dbReference type="EMBL" id="SBW21696.1"/>
    </source>
</evidence>
<keyword evidence="1" id="KW-1133">Transmembrane helix</keyword>
<dbReference type="EMBL" id="FLUV01000872">
    <property type="protein sequence ID" value="SBW21696.1"/>
    <property type="molecule type" value="Genomic_DNA"/>
</dbReference>
<feature type="domain" description="Type VII secretion system protein EccE" evidence="2">
    <location>
        <begin position="231"/>
        <end position="330"/>
    </location>
</feature>
<dbReference type="Proteomes" id="UP000199013">
    <property type="component" value="Unassembled WGS sequence"/>
</dbReference>
<sequence>MTDSRQQVRGAARAATGNEPSGPVILLPRRRPGYLGPVHIMQLLLAETAIIAILATLTRGIVAITAACAGATVLLLVTLGRRNGRWWVERRMMIWRYNRRRRASPARYSSDPRLAALSVLAPGLTVEDIPAADGTRVGVAQDDAGWFAVAARSTGAAMCDDPGERLPLEVLATALADANQPGAVLQVVRHTVPAPGLDTHPASPADQSYRQLLAEFGAAPVPLDAIPLDAVTWIAVRLDRRALAEAGADIGTDRDAAPAPAVVAALLRGAAKSLRRVGIPCQVLDAAGLVDALARSCDLDLTAPGSAPAARREKWTTWHSARLAHRCFWIRSWPPVEEAAALLDRLAATPAAVTNVTMIMVPDNDNDLIDLRGLVRVAAPAADLDRICQTITDLAVQAHAELFPLDGEQAPAVYASAPTGGGVR</sequence>
<accession>A0A1C3NWV4</accession>
<name>A0A1C3NWV4_9ACTN</name>
<evidence type="ECO:0000259" key="2">
    <source>
        <dbReference type="Pfam" id="PF11203"/>
    </source>
</evidence>
<organism evidence="3 4">
    <name type="scientific">Candidatus Protofrankia californiensis</name>
    <dbReference type="NCBI Taxonomy" id="1839754"/>
    <lineage>
        <taxon>Bacteria</taxon>
        <taxon>Bacillati</taxon>
        <taxon>Actinomycetota</taxon>
        <taxon>Actinomycetes</taxon>
        <taxon>Frankiales</taxon>
        <taxon>Frankiaceae</taxon>
        <taxon>Protofrankia</taxon>
    </lineage>
</organism>
<evidence type="ECO:0000256" key="1">
    <source>
        <dbReference type="SAM" id="Phobius"/>
    </source>
</evidence>